<evidence type="ECO:0000259" key="4">
    <source>
        <dbReference type="Pfam" id="PF13087"/>
    </source>
</evidence>
<dbReference type="CDD" id="cd18808">
    <property type="entry name" value="SF1_C_Upf1"/>
    <property type="match status" value="1"/>
</dbReference>
<feature type="region of interest" description="Disordered" evidence="2">
    <location>
        <begin position="1539"/>
        <end position="1636"/>
    </location>
</feature>
<dbReference type="InterPro" id="IPR045055">
    <property type="entry name" value="DNA2/NAM7-like"/>
</dbReference>
<evidence type="ECO:0000313" key="6">
    <source>
        <dbReference type="Proteomes" id="UP000005408"/>
    </source>
</evidence>
<name>A0A8W8HZ84_MAGGI</name>
<dbReference type="Proteomes" id="UP000005408">
    <property type="component" value="Unassembled WGS sequence"/>
</dbReference>
<dbReference type="Pfam" id="PF13086">
    <property type="entry name" value="AAA_11"/>
    <property type="match status" value="1"/>
</dbReference>
<feature type="domain" description="DNA2/NAM7 helicase-like C-terminal" evidence="4">
    <location>
        <begin position="568"/>
        <end position="749"/>
    </location>
</feature>
<dbReference type="GO" id="GO:0031380">
    <property type="term" value="C:nuclear RNA-directed RNA polymerase complex"/>
    <property type="evidence" value="ECO:0007669"/>
    <property type="project" value="TreeGrafter"/>
</dbReference>
<dbReference type="PANTHER" id="PTHR10887:SF341">
    <property type="entry name" value="NFX1-TYPE ZINC FINGER-CONTAINING PROTEIN 1"/>
    <property type="match status" value="1"/>
</dbReference>
<proteinExistence type="predicted"/>
<evidence type="ECO:0000259" key="3">
    <source>
        <dbReference type="Pfam" id="PF13086"/>
    </source>
</evidence>
<feature type="compositionally biased region" description="Polar residues" evidence="2">
    <location>
        <begin position="1649"/>
        <end position="1660"/>
    </location>
</feature>
<protein>
    <recommendedName>
        <fullName evidence="7">NFX1-type zinc finger-containing protein 1</fullName>
    </recommendedName>
</protein>
<sequence length="1739" mass="200520">MKNEGILRIKVDKESGSPELFVGMTMTMVESTAYFEAYRHVLSSLQNIYDDDLPFRRYLVDGLTIVHPPLYVQDNTQIEYDLGPLLTTDAIYQDDKDKGAGIDRSRMCQIVSDNWPSAQELHLDDSQYKALQFALTKEFVLIQGPPGTGKTHVGLMIAKTLLHNKHLWMNERKINEYNLQDTICEKEGKINEPSSAMLIVCYTNHALDQFIEGVVNLLDPKNVKQWESKLVRVGSRCSNENINKLSLKHKRVQWDQLKTEARDVWVQLRKSHERIYKIRWMLKKSFENIFGEEILMPWVPEVKTMLENRKRFNMLKWLKIDENSLCQSAYGDYEKLEIKKSKGKSKFNVDVNNEKIEIDTEVDLINRERYIEDDDFDTSFEFREIGASFDSMVNAILKHGDFDEQFEQILNKHAKNAQSKILRKEIMTQRNVENCIRRPWKLPVHERWKMYRYFLHRLREKAKVLLLEEELNYANIRKEYEREKQTLDREILAHSEVIAMTSSGAARYQNVLKDIGPKVIIVEEAAEVLEAHVISTLNSYCEHLILIGDHKQLEPKPAVFELAKKYHLDVSLFERMINLGLPYVCLERQHRMRPEISKLVRPVYEKLFDNENVLEYEDVMGIEKNVYFVSHTKEEQAKEDIQSYANEFEALYVERLTHYLLKQGYSTRQITILTPYSAQMILIRNQMPKRDYEGIRISILDNYQGEENDIILLSLVRSNKEGKIGFLDKDNRVCVALSRAKKGLYLIGNFDFIQKHSRKCQLWKKVKRLMMTDESVGSGLPLICRNHSNVRTQAIEPKDFDEVPEGGCFQKCDFRLKCGHVCNLFCHPLDPRHLEIICKKFCLNSCENGHICSKRCHFPNDCNCTEQVEKTLSCGHITTLPCETNSEKIECQAIVTKNLPCDHDRRMRCFQDPSQVQKEKECGHLLDVMCCEDVSVVSCEKPVLKQLNCGHSKVLLCRQVVDYGKCEFEVEKELKCGHFQSLPCFKDPDKEKCLKKIDKILPDCGHSATTECSRSPSDVKCEKVVKIIRPDCGHELDIFCCLKEIGMQDIFKLPPCHVSVTTLLPCGHATHVLCCDKNRISIFCTEPCNFLLVCGHKCAGSCSECSSAFQHKECEEICSKVRVCGHRCKDSTCGKCSPCSLVCRLKCSHSDCTHPCSEVCIPCTKPCDWTCVHYKCSNQCFQACNRPKCDELCTKRLKCGHNCLGLCGDPCPNLCRKCNVWEFGKTSNAKLIPKVELQECGHVFDFSTLDKYMESVENVNVLKRCPKCSKLILWHPRYSVELKNQRMRLNGMKTAIQSLSKNLNVFTFPVLVSNTVDSFSYVRTFGTFLAANKQSLVQSNAHLYSFANTFLHSLKTLMGKSQAHNQTFQSIFEKLDILRGLWKLFIAFRYSVFSDKSTLKSLTRRKESSGEETSEDSDTDTQLVHELRDRYACSEEYWHTLFAIQETLLNAEQNKLDEDFSKKFHDITPFLTSTGKAWIERVDTYPRVVGIVDIHLRSWKTCTIGHTYASVSKRERCLECYGVDKISLQSFQVYAKEPAQQKTEDYGEQGARPKQPRTNKPKTGIYPGNEAPITSNLHRREDNSEEPTNLPTQTTSVDNRKKLTPEYKQIGSKTLIREDSPRSKKKNKKNRNVQKQEVSIELGFKISIKESTQQSRQGLSTRHGFNRESSPGNNHGREGIIPRPVDINDFPALEQRKCSNPVSKMLIENEPVDKDSKIHLSFGIGKWNSSKKKCKKDKK</sequence>
<dbReference type="GO" id="GO:0004386">
    <property type="term" value="F:helicase activity"/>
    <property type="evidence" value="ECO:0007669"/>
    <property type="project" value="InterPro"/>
</dbReference>
<dbReference type="CDD" id="cd06008">
    <property type="entry name" value="NF-X1-zinc-finger"/>
    <property type="match status" value="1"/>
</dbReference>
<dbReference type="InterPro" id="IPR027417">
    <property type="entry name" value="P-loop_NTPase"/>
</dbReference>
<dbReference type="EnsemblMetazoa" id="G11795.1">
    <property type="protein sequence ID" value="G11795.1:cds"/>
    <property type="gene ID" value="G11795"/>
</dbReference>
<feature type="region of interest" description="Disordered" evidence="2">
    <location>
        <begin position="1649"/>
        <end position="1685"/>
    </location>
</feature>
<dbReference type="InterPro" id="IPR041679">
    <property type="entry name" value="DNA2/NAM7-like_C"/>
</dbReference>
<feature type="compositionally biased region" description="Polar residues" evidence="2">
    <location>
        <begin position="1586"/>
        <end position="1597"/>
    </location>
</feature>
<dbReference type="GO" id="GO:0031048">
    <property type="term" value="P:regulatory ncRNA-mediated heterochromatin formation"/>
    <property type="evidence" value="ECO:0007669"/>
    <property type="project" value="TreeGrafter"/>
</dbReference>
<organism evidence="5 6">
    <name type="scientific">Magallana gigas</name>
    <name type="common">Pacific oyster</name>
    <name type="synonym">Crassostrea gigas</name>
    <dbReference type="NCBI Taxonomy" id="29159"/>
    <lineage>
        <taxon>Eukaryota</taxon>
        <taxon>Metazoa</taxon>
        <taxon>Spiralia</taxon>
        <taxon>Lophotrochozoa</taxon>
        <taxon>Mollusca</taxon>
        <taxon>Bivalvia</taxon>
        <taxon>Autobranchia</taxon>
        <taxon>Pteriomorphia</taxon>
        <taxon>Ostreida</taxon>
        <taxon>Ostreoidea</taxon>
        <taxon>Ostreidae</taxon>
        <taxon>Magallana</taxon>
    </lineage>
</organism>
<accession>A0A8W8HZ84</accession>
<dbReference type="PANTHER" id="PTHR10887">
    <property type="entry name" value="DNA2/NAM7 HELICASE FAMILY"/>
    <property type="match status" value="1"/>
</dbReference>
<feature type="coiled-coil region" evidence="1">
    <location>
        <begin position="466"/>
        <end position="497"/>
    </location>
</feature>
<evidence type="ECO:0000313" key="5">
    <source>
        <dbReference type="EnsemblMetazoa" id="G11795.1:cds"/>
    </source>
</evidence>
<keyword evidence="1" id="KW-0175">Coiled coil</keyword>
<keyword evidence="6" id="KW-1185">Reference proteome</keyword>
<dbReference type="InterPro" id="IPR041677">
    <property type="entry name" value="DNA2/NAM7_AAA_11"/>
</dbReference>
<feature type="compositionally biased region" description="Basic residues" evidence="2">
    <location>
        <begin position="1623"/>
        <end position="1632"/>
    </location>
</feature>
<dbReference type="Pfam" id="PF13087">
    <property type="entry name" value="AAA_12"/>
    <property type="match status" value="1"/>
</dbReference>
<dbReference type="Gene3D" id="3.40.50.300">
    <property type="entry name" value="P-loop containing nucleotide triphosphate hydrolases"/>
    <property type="match status" value="3"/>
</dbReference>
<dbReference type="SUPFAM" id="SSF52540">
    <property type="entry name" value="P-loop containing nucleoside triphosphate hydrolases"/>
    <property type="match status" value="1"/>
</dbReference>
<evidence type="ECO:0008006" key="7">
    <source>
        <dbReference type="Google" id="ProtNLM"/>
    </source>
</evidence>
<evidence type="ECO:0000256" key="1">
    <source>
        <dbReference type="SAM" id="Coils"/>
    </source>
</evidence>
<dbReference type="InterPro" id="IPR047187">
    <property type="entry name" value="SF1_C_Upf1"/>
</dbReference>
<evidence type="ECO:0000256" key="2">
    <source>
        <dbReference type="SAM" id="MobiDB-lite"/>
    </source>
</evidence>
<dbReference type="FunFam" id="3.40.50.300:FF:001366">
    <property type="entry name" value="ATP binding protein, putative"/>
    <property type="match status" value="1"/>
</dbReference>
<reference evidence="5" key="1">
    <citation type="submission" date="2022-08" db="UniProtKB">
        <authorList>
            <consortium name="EnsemblMetazoa"/>
        </authorList>
    </citation>
    <scope>IDENTIFICATION</scope>
    <source>
        <strain evidence="5">05x7-T-G4-1.051#20</strain>
    </source>
</reference>
<feature type="domain" description="DNA2/NAM7 helicase helicase" evidence="3">
    <location>
        <begin position="122"/>
        <end position="555"/>
    </location>
</feature>